<evidence type="ECO:0000313" key="4">
    <source>
        <dbReference type="Proteomes" id="UP000179807"/>
    </source>
</evidence>
<comment type="caution">
    <text evidence="3">The sequence shown here is derived from an EMBL/GenBank/DDBJ whole genome shotgun (WGS) entry which is preliminary data.</text>
</comment>
<dbReference type="AlphaFoldDB" id="A0A1J4KRS3"/>
<dbReference type="GeneID" id="94849377"/>
<feature type="signal peptide" evidence="2">
    <location>
        <begin position="1"/>
        <end position="17"/>
    </location>
</feature>
<reference evidence="3" key="1">
    <citation type="submission" date="2016-10" db="EMBL/GenBank/DDBJ databases">
        <authorList>
            <person name="Benchimol M."/>
            <person name="Almeida L.G."/>
            <person name="Vasconcelos A.T."/>
            <person name="Perreira-Neves A."/>
            <person name="Rosa I.A."/>
            <person name="Tasca T."/>
            <person name="Bogo M.R."/>
            <person name="de Souza W."/>
        </authorList>
    </citation>
    <scope>NUCLEOTIDE SEQUENCE [LARGE SCALE GENOMIC DNA]</scope>
    <source>
        <strain evidence="3">K</strain>
    </source>
</reference>
<feature type="transmembrane region" description="Helical" evidence="1">
    <location>
        <begin position="281"/>
        <end position="307"/>
    </location>
</feature>
<dbReference type="RefSeq" id="XP_068367129.1">
    <property type="nucleotide sequence ID" value="XM_068514673.1"/>
</dbReference>
<name>A0A1J4KRS3_9EUKA</name>
<evidence type="ECO:0000313" key="3">
    <source>
        <dbReference type="EMBL" id="OHT13993.1"/>
    </source>
</evidence>
<proteinExistence type="predicted"/>
<evidence type="ECO:0008006" key="5">
    <source>
        <dbReference type="Google" id="ProtNLM"/>
    </source>
</evidence>
<keyword evidence="1" id="KW-0472">Membrane</keyword>
<keyword evidence="4" id="KW-1185">Reference proteome</keyword>
<dbReference type="EMBL" id="MLAK01000437">
    <property type="protein sequence ID" value="OHT13993.1"/>
    <property type="molecule type" value="Genomic_DNA"/>
</dbReference>
<evidence type="ECO:0000256" key="2">
    <source>
        <dbReference type="SAM" id="SignalP"/>
    </source>
</evidence>
<keyword evidence="2" id="KW-0732">Signal</keyword>
<accession>A0A1J4KRS3</accession>
<sequence length="319" mass="34717">MLFLFVQVILCEYTVTADFPEEYFVVIESWSGGSGSTRTLEGNSSVKTETITYEKAVVTLSLKSKQGCIGVVVFDGDVPSSGDLLLNPEFLSSKGLIQCITGGEEKIDEPTQKLMNDLDKLTKKTPIEIMSNGTKFAANISGEFITFTDPNIGGFDITLTATELSLARIEIKSGNIKLKGPINAGIYITGTSSDSEVKMELDGNALPYVEIYGSGASLTVDESPKSKLITAYSGTGLCSGTYSGDIHYVRYDDIGYFLGYENVRYRMFGNPKLHIIELNNFIIYLSIGIVCAVVVIVIVVVTVCCIIKKKRAHKSHSEI</sequence>
<dbReference type="VEuPathDB" id="TrichDB:TRFO_43193"/>
<organism evidence="3 4">
    <name type="scientific">Tritrichomonas foetus</name>
    <dbReference type="NCBI Taxonomy" id="1144522"/>
    <lineage>
        <taxon>Eukaryota</taxon>
        <taxon>Metamonada</taxon>
        <taxon>Parabasalia</taxon>
        <taxon>Tritrichomonadida</taxon>
        <taxon>Tritrichomonadidae</taxon>
        <taxon>Tritrichomonas</taxon>
    </lineage>
</organism>
<keyword evidence="1" id="KW-1133">Transmembrane helix</keyword>
<feature type="chain" id="PRO_5012565894" description="Auto-transporter adhesin head GIN domain-containing protein" evidence="2">
    <location>
        <begin position="18"/>
        <end position="319"/>
    </location>
</feature>
<dbReference type="Proteomes" id="UP000179807">
    <property type="component" value="Unassembled WGS sequence"/>
</dbReference>
<gene>
    <name evidence="3" type="ORF">TRFO_43193</name>
</gene>
<keyword evidence="1" id="KW-0812">Transmembrane</keyword>
<protein>
    <recommendedName>
        <fullName evidence="5">Auto-transporter adhesin head GIN domain-containing protein</fullName>
    </recommendedName>
</protein>
<evidence type="ECO:0000256" key="1">
    <source>
        <dbReference type="SAM" id="Phobius"/>
    </source>
</evidence>